<dbReference type="PANTHER" id="PTHR12608">
    <property type="entry name" value="TRANSMEMBRANE PROTEIN HTP-1 RELATED"/>
    <property type="match status" value="1"/>
</dbReference>
<keyword evidence="5 6" id="KW-0472">Membrane</keyword>
<keyword evidence="4 6" id="KW-1133">Transmembrane helix</keyword>
<dbReference type="Proteomes" id="UP000744769">
    <property type="component" value="Unassembled WGS sequence"/>
</dbReference>
<feature type="transmembrane region" description="Helical" evidence="6">
    <location>
        <begin position="101"/>
        <end position="119"/>
    </location>
</feature>
<evidence type="ECO:0000256" key="3">
    <source>
        <dbReference type="ARBA" id="ARBA00022692"/>
    </source>
</evidence>
<evidence type="ECO:0000256" key="6">
    <source>
        <dbReference type="RuleBase" id="RU365102"/>
    </source>
</evidence>
<comment type="caution">
    <text evidence="7">The sequence shown here is derived from an EMBL/GenBank/DDBJ whole genome shotgun (WGS) entry which is preliminary data.</text>
</comment>
<dbReference type="EMBL" id="JAAOIV010000013">
    <property type="protein sequence ID" value="NHN57226.1"/>
    <property type="molecule type" value="Genomic_DNA"/>
</dbReference>
<dbReference type="Pfam" id="PF01169">
    <property type="entry name" value="GDT1"/>
    <property type="match status" value="2"/>
</dbReference>
<evidence type="ECO:0000256" key="1">
    <source>
        <dbReference type="ARBA" id="ARBA00004141"/>
    </source>
</evidence>
<proteinExistence type="inferred from homology"/>
<dbReference type="AlphaFoldDB" id="A0A967EG49"/>
<keyword evidence="8" id="KW-1185">Reference proteome</keyword>
<feature type="transmembrane region" description="Helical" evidence="6">
    <location>
        <begin position="218"/>
        <end position="236"/>
    </location>
</feature>
<sequence>MTRPAAAHATSASRQAITATASTQGRVVGPYAERATDLTLALTVFATIFVVELPDKTFIATLVLSTRYKPLPVWIGVSLAFLVQTVVAVTAGGLISRLPKTPVHVVVLILFLVAGILLIRSASHADEEEHEAEEEFTAKASKDARGLKAVSASFLVLFLAEWGDLSQLATAGFAAKQGQPVSVGIGAFAALALVSGLAAVLGRALLQRISLSMIRRAGGVICLILAALMALQLAGVETPLG</sequence>
<comment type="subcellular location">
    <subcellularLocation>
        <location evidence="1 6">Membrane</location>
        <topology evidence="1 6">Multi-pass membrane protein</topology>
    </subcellularLocation>
</comment>
<evidence type="ECO:0000313" key="7">
    <source>
        <dbReference type="EMBL" id="NHN57226.1"/>
    </source>
</evidence>
<dbReference type="InterPro" id="IPR001727">
    <property type="entry name" value="GDT1-like"/>
</dbReference>
<comment type="similarity">
    <text evidence="2 6">Belongs to the GDT1 family.</text>
</comment>
<dbReference type="GO" id="GO:0016020">
    <property type="term" value="C:membrane"/>
    <property type="evidence" value="ECO:0007669"/>
    <property type="project" value="UniProtKB-SubCell"/>
</dbReference>
<reference evidence="7" key="1">
    <citation type="submission" date="2020-03" db="EMBL/GenBank/DDBJ databases">
        <title>Draft sequencing of Calidifontibacter sp. DB0510.</title>
        <authorList>
            <person name="Kim D.-U."/>
        </authorList>
    </citation>
    <scope>NUCLEOTIDE SEQUENCE</scope>
    <source>
        <strain evidence="7">DB0510</strain>
    </source>
</reference>
<organism evidence="7 8">
    <name type="scientific">Metallococcus carri</name>
    <dbReference type="NCBI Taxonomy" id="1656884"/>
    <lineage>
        <taxon>Bacteria</taxon>
        <taxon>Bacillati</taxon>
        <taxon>Actinomycetota</taxon>
        <taxon>Actinomycetes</taxon>
        <taxon>Micrococcales</taxon>
        <taxon>Dermacoccaceae</taxon>
        <taxon>Metallococcus</taxon>
    </lineage>
</organism>
<gene>
    <name evidence="7" type="ORF">G9U51_15750</name>
</gene>
<dbReference type="GO" id="GO:0046873">
    <property type="term" value="F:metal ion transmembrane transporter activity"/>
    <property type="evidence" value="ECO:0007669"/>
    <property type="project" value="InterPro"/>
</dbReference>
<feature type="transmembrane region" description="Helical" evidence="6">
    <location>
        <begin position="71"/>
        <end position="95"/>
    </location>
</feature>
<evidence type="ECO:0000256" key="5">
    <source>
        <dbReference type="ARBA" id="ARBA00023136"/>
    </source>
</evidence>
<protein>
    <recommendedName>
        <fullName evidence="6">GDT1 family protein</fullName>
    </recommendedName>
</protein>
<feature type="transmembrane region" description="Helical" evidence="6">
    <location>
        <begin position="183"/>
        <end position="206"/>
    </location>
</feature>
<evidence type="ECO:0000256" key="4">
    <source>
        <dbReference type="ARBA" id="ARBA00022989"/>
    </source>
</evidence>
<accession>A0A967EG49</accession>
<evidence type="ECO:0000256" key="2">
    <source>
        <dbReference type="ARBA" id="ARBA00009190"/>
    </source>
</evidence>
<evidence type="ECO:0000313" key="8">
    <source>
        <dbReference type="Proteomes" id="UP000744769"/>
    </source>
</evidence>
<dbReference type="PANTHER" id="PTHR12608:SF1">
    <property type="entry name" value="TRANSMEMBRANE PROTEIN 165"/>
    <property type="match status" value="1"/>
</dbReference>
<keyword evidence="3 6" id="KW-0812">Transmembrane</keyword>
<name>A0A967EG49_9MICO</name>
<feature type="transmembrane region" description="Helical" evidence="6">
    <location>
        <begin position="40"/>
        <end position="64"/>
    </location>
</feature>